<dbReference type="Proteomes" id="UP000679126">
    <property type="component" value="Unassembled WGS sequence"/>
</dbReference>
<dbReference type="EMBL" id="JAGHKP010000004">
    <property type="protein sequence ID" value="MBO9154970.1"/>
    <property type="molecule type" value="Genomic_DNA"/>
</dbReference>
<evidence type="ECO:0000313" key="4">
    <source>
        <dbReference type="Proteomes" id="UP000679126"/>
    </source>
</evidence>
<feature type="domain" description="Lipid/polyisoprenoid-binding YceI-like" evidence="2">
    <location>
        <begin position="21"/>
        <end position="187"/>
    </location>
</feature>
<dbReference type="Pfam" id="PF04264">
    <property type="entry name" value="YceI"/>
    <property type="match status" value="1"/>
</dbReference>
<dbReference type="InterPro" id="IPR036761">
    <property type="entry name" value="TTHA0802/YceI-like_sf"/>
</dbReference>
<protein>
    <submittedName>
        <fullName evidence="3">YceI family protein</fullName>
    </submittedName>
</protein>
<dbReference type="SUPFAM" id="SSF101874">
    <property type="entry name" value="YceI-like"/>
    <property type="match status" value="1"/>
</dbReference>
<name>A0ABS3YJW1_9BACT</name>
<gene>
    <name evidence="3" type="ORF">J7I43_22260</name>
</gene>
<proteinExistence type="predicted"/>
<organism evidence="3 4">
    <name type="scientific">Chitinophaga chungangae</name>
    <dbReference type="NCBI Taxonomy" id="2821488"/>
    <lineage>
        <taxon>Bacteria</taxon>
        <taxon>Pseudomonadati</taxon>
        <taxon>Bacteroidota</taxon>
        <taxon>Chitinophagia</taxon>
        <taxon>Chitinophagales</taxon>
        <taxon>Chitinophagaceae</taxon>
        <taxon>Chitinophaga</taxon>
    </lineage>
</organism>
<dbReference type="Gene3D" id="2.40.128.110">
    <property type="entry name" value="Lipid/polyisoprenoid-binding, YceI-like"/>
    <property type="match status" value="1"/>
</dbReference>
<accession>A0ABS3YJW1</accession>
<evidence type="ECO:0000256" key="1">
    <source>
        <dbReference type="SAM" id="SignalP"/>
    </source>
</evidence>
<feature type="signal peptide" evidence="1">
    <location>
        <begin position="1"/>
        <end position="19"/>
    </location>
</feature>
<evidence type="ECO:0000259" key="2">
    <source>
        <dbReference type="SMART" id="SM00867"/>
    </source>
</evidence>
<feature type="chain" id="PRO_5045874951" evidence="1">
    <location>
        <begin position="20"/>
        <end position="188"/>
    </location>
</feature>
<dbReference type="RefSeq" id="WP_209148080.1">
    <property type="nucleotide sequence ID" value="NZ_JAGHKP010000004.1"/>
</dbReference>
<keyword evidence="4" id="KW-1185">Reference proteome</keyword>
<evidence type="ECO:0000313" key="3">
    <source>
        <dbReference type="EMBL" id="MBO9154970.1"/>
    </source>
</evidence>
<dbReference type="SMART" id="SM00867">
    <property type="entry name" value="YceI"/>
    <property type="match status" value="1"/>
</dbReference>
<dbReference type="InterPro" id="IPR007372">
    <property type="entry name" value="Lipid/polyisoprenoid-bd_YceI"/>
</dbReference>
<reference evidence="4" key="1">
    <citation type="submission" date="2021-03" db="EMBL/GenBank/DDBJ databases">
        <title>Assistant Professor.</title>
        <authorList>
            <person name="Huq M.A."/>
        </authorList>
    </citation>
    <scope>NUCLEOTIDE SEQUENCE [LARGE SCALE GENOMIC DNA]</scope>
    <source>
        <strain evidence="4">MAH-28</strain>
    </source>
</reference>
<dbReference type="PANTHER" id="PTHR34406:SF1">
    <property type="entry name" value="PROTEIN YCEI"/>
    <property type="match status" value="1"/>
</dbReference>
<keyword evidence="1" id="KW-0732">Signal</keyword>
<comment type="caution">
    <text evidence="3">The sequence shown here is derived from an EMBL/GenBank/DDBJ whole genome shotgun (WGS) entry which is preliminary data.</text>
</comment>
<dbReference type="PANTHER" id="PTHR34406">
    <property type="entry name" value="PROTEIN YCEI"/>
    <property type="match status" value="1"/>
</dbReference>
<sequence>MKKITCFVLLLAASLSTFAQTWKSDKAHSQLKFDITHMGISTISGEFKDFAATITASKADFSDAVFTLTAQTGSISTGVEMRDNHLKSPDFFDAATNTTLSFKSTSLTKTGEGKYKLTGDLTLHGVTKPVTLELWYRGTIENPMNKKPVAGFRATGTIKRSDFGIGGKFAPPMLSEEVAITADGEFGQ</sequence>